<keyword evidence="2" id="KW-1185">Reference proteome</keyword>
<name>A0A6S7FLB8_PARCT</name>
<reference evidence="1" key="1">
    <citation type="submission" date="2020-04" db="EMBL/GenBank/DDBJ databases">
        <authorList>
            <person name="Alioto T."/>
            <person name="Alioto T."/>
            <person name="Gomez Garrido J."/>
        </authorList>
    </citation>
    <scope>NUCLEOTIDE SEQUENCE</scope>
    <source>
        <strain evidence="1">A484AB</strain>
    </source>
</reference>
<gene>
    <name evidence="1" type="ORF">PACLA_8A018068</name>
</gene>
<organism evidence="1 2">
    <name type="scientific">Paramuricea clavata</name>
    <name type="common">Red gorgonian</name>
    <name type="synonym">Violescent sea-whip</name>
    <dbReference type="NCBI Taxonomy" id="317549"/>
    <lineage>
        <taxon>Eukaryota</taxon>
        <taxon>Metazoa</taxon>
        <taxon>Cnidaria</taxon>
        <taxon>Anthozoa</taxon>
        <taxon>Octocorallia</taxon>
        <taxon>Malacalcyonacea</taxon>
        <taxon>Plexauridae</taxon>
        <taxon>Paramuricea</taxon>
    </lineage>
</organism>
<evidence type="ECO:0000313" key="2">
    <source>
        <dbReference type="Proteomes" id="UP001152795"/>
    </source>
</evidence>
<dbReference type="EMBL" id="CACRXK020000057">
    <property type="protein sequence ID" value="CAB3977603.1"/>
    <property type="molecule type" value="Genomic_DNA"/>
</dbReference>
<dbReference type="Proteomes" id="UP001152795">
    <property type="component" value="Unassembled WGS sequence"/>
</dbReference>
<proteinExistence type="predicted"/>
<evidence type="ECO:0000313" key="1">
    <source>
        <dbReference type="EMBL" id="CAB3977603.1"/>
    </source>
</evidence>
<comment type="caution">
    <text evidence="1">The sequence shown here is derived from an EMBL/GenBank/DDBJ whole genome shotgun (WGS) entry which is preliminary data.</text>
</comment>
<accession>A0A6S7FLB8</accession>
<sequence>MSDDEYLTPQLQPAVTARIIPANIPLPPPLDMNGEFGRTMRSQQDCETKTRLVRLPCSLALAPTGLEVFDGLNFDNDTDRTKIALVLQKLEAFCIEDSNETYERYKFNRRDREVDESIKNQ</sequence>
<protein>
    <submittedName>
        <fullName evidence="1">Uncharacterized protein</fullName>
    </submittedName>
</protein>
<dbReference type="AlphaFoldDB" id="A0A6S7FLB8"/>